<name>Q4FED6_CHLPS</name>
<keyword evidence="1" id="KW-1133">Transmembrane helix</keyword>
<organism evidence="2">
    <name type="scientific">Chlamydia psittaci</name>
    <name type="common">Chlamydophila psittaci</name>
    <dbReference type="NCBI Taxonomy" id="83554"/>
    <lineage>
        <taxon>Bacteria</taxon>
        <taxon>Pseudomonadati</taxon>
        <taxon>Chlamydiota</taxon>
        <taxon>Chlamydiia</taxon>
        <taxon>Chlamydiales</taxon>
        <taxon>Chlamydiaceae</taxon>
        <taxon>Chlamydia/Chlamydophila group</taxon>
        <taxon>Chlamydia</taxon>
    </lineage>
</organism>
<accession>Q4FED6</accession>
<keyword evidence="1" id="KW-0812">Transmembrane</keyword>
<evidence type="ECO:0000256" key="1">
    <source>
        <dbReference type="SAM" id="Phobius"/>
    </source>
</evidence>
<keyword evidence="1" id="KW-0472">Membrane</keyword>
<reference evidence="2" key="1">
    <citation type="journal article" date="2007" name="J. Bacteriol.">
        <title>Genomic plasticity of the rrn-nqrF intergenic segment in the Chlamydiaceae.</title>
        <authorList>
            <person name="Liu Z."/>
            <person name="Rank R."/>
            <person name="Kaltenboeck B."/>
            <person name="Magnino S."/>
            <person name="Dean D."/>
            <person name="Burall L."/>
            <person name="Plaut R.D."/>
            <person name="Read T.D."/>
            <person name="Myers G."/>
            <person name="Bavoil P.M."/>
        </authorList>
    </citation>
    <scope>NUCLEOTIDE SEQUENCE</scope>
    <source>
        <strain evidence="2">I-10</strain>
    </source>
</reference>
<proteinExistence type="predicted"/>
<dbReference type="Pfam" id="PF05095">
    <property type="entry name" value="DUF687"/>
    <property type="match status" value="1"/>
</dbReference>
<protein>
    <submittedName>
        <fullName evidence="2">Uncharacterized protein</fullName>
    </submittedName>
</protein>
<feature type="transmembrane region" description="Helical" evidence="1">
    <location>
        <begin position="372"/>
        <end position="393"/>
    </location>
</feature>
<feature type="transmembrane region" description="Helical" evidence="1">
    <location>
        <begin position="435"/>
        <end position="455"/>
    </location>
</feature>
<sequence length="571" mass="63682">MYLGNLTTYYRYPPPPATNTLPLVGSLEGSPSVSEGTQEDSVYLFIHGNNNERSRNRHPVPIFQTICESGESTPVSTPLVGVGYTNGSQSGYYRAQNETIHLSQLLGGREVIGIYNREGIGSSFFFRRSQQGMTPICEAILDVWDSFFASHPPGSTFIHYFFGNSARYVQEAIRNTRHVDNIVLVGICPSDYVEHTRSFYYRVWGDVFSCLDYRGFLRSRVVTLPYSSGSLGITWIHFTDPAFNNAIVATFMQIAGVSAVSQNLVEGNIVEITETSPLGDSNPSDQERNIGIVGHNIQGVTVSRTASPNVFSRIQTLLGMAETVIQVEESVLPPESCLDRLGEAVINILRISDAVSIFWIFPLIDTNVNASLLAFSIVFFGIDGVCSCFLMLTSPRSRRERYRNVRILLLCYHTFSPAVNLFDLLNNIRMASRTTITECTAALYGVITLFGWTLLGRDVLEYALPELRDALCRRCLRWFGSIMEDHRHLSSRVTRIGRENINSYYRMTSVVNTAVFGVFFALVGGMATFGGLEISESYRYNATANTTIAIIPNDQTNFWEGFINGRAYAIS</sequence>
<dbReference type="InterPro" id="IPR007787">
    <property type="entry name" value="DUF687"/>
</dbReference>
<dbReference type="EMBL" id="DQ076144">
    <property type="protein sequence ID" value="AAZ03726.1"/>
    <property type="molecule type" value="Genomic_DNA"/>
</dbReference>
<evidence type="ECO:0000313" key="2">
    <source>
        <dbReference type="EMBL" id="AAZ03726.1"/>
    </source>
</evidence>
<feature type="transmembrane region" description="Helical" evidence="1">
    <location>
        <begin position="510"/>
        <end position="532"/>
    </location>
</feature>
<dbReference type="AlphaFoldDB" id="Q4FED6"/>